<gene>
    <name evidence="11" type="ORF">ACCQ41_03500</name>
</gene>
<dbReference type="NCBIfam" id="TIGR01727">
    <property type="entry name" value="oligo_HPY"/>
    <property type="match status" value="1"/>
</dbReference>
<dbReference type="InterPro" id="IPR003593">
    <property type="entry name" value="AAA+_ATPase"/>
</dbReference>
<proteinExistence type="inferred from homology"/>
<protein>
    <submittedName>
        <fullName evidence="11">ABC transporter ATP-binding protein</fullName>
    </submittedName>
</protein>
<dbReference type="InterPro" id="IPR050388">
    <property type="entry name" value="ABC_Ni/Peptide_Import"/>
</dbReference>
<evidence type="ECO:0000256" key="6">
    <source>
        <dbReference type="ARBA" id="ARBA00022741"/>
    </source>
</evidence>
<dbReference type="PANTHER" id="PTHR43297">
    <property type="entry name" value="OLIGOPEPTIDE TRANSPORT ATP-BINDING PROTEIN APPD"/>
    <property type="match status" value="1"/>
</dbReference>
<dbReference type="GO" id="GO:0005524">
    <property type="term" value="F:ATP binding"/>
    <property type="evidence" value="ECO:0007669"/>
    <property type="project" value="UniProtKB-KW"/>
</dbReference>
<keyword evidence="4" id="KW-1003">Cell membrane</keyword>
<comment type="subcellular location">
    <subcellularLocation>
        <location evidence="1">Cell membrane</location>
        <topology evidence="1">Peripheral membrane protein</topology>
    </subcellularLocation>
</comment>
<keyword evidence="8" id="KW-1278">Translocase</keyword>
<dbReference type="InterPro" id="IPR027417">
    <property type="entry name" value="P-loop_NTPase"/>
</dbReference>
<organism evidence="11 12">
    <name type="scientific">Anaerococcus martiniensis</name>
    <dbReference type="NCBI Taxonomy" id="3115615"/>
    <lineage>
        <taxon>Bacteria</taxon>
        <taxon>Bacillati</taxon>
        <taxon>Bacillota</taxon>
        <taxon>Tissierellia</taxon>
        <taxon>Tissierellales</taxon>
        <taxon>Peptoniphilaceae</taxon>
        <taxon>Anaerococcus</taxon>
    </lineage>
</organism>
<name>A0ABW9M7J3_9FIRM</name>
<dbReference type="InterPro" id="IPR013563">
    <property type="entry name" value="Oligopep_ABC_C"/>
</dbReference>
<accession>A0ABW9M7J3</accession>
<dbReference type="Proteomes" id="UP001637996">
    <property type="component" value="Unassembled WGS sequence"/>
</dbReference>
<dbReference type="SUPFAM" id="SSF52540">
    <property type="entry name" value="P-loop containing nucleoside triphosphate hydrolases"/>
    <property type="match status" value="1"/>
</dbReference>
<evidence type="ECO:0000256" key="1">
    <source>
        <dbReference type="ARBA" id="ARBA00004202"/>
    </source>
</evidence>
<sequence>MLDIKKLNISYQTDDGKVRAVRNVDLELKENTSYGIVGESGSGKSTLAMGILRLLPPNVEEDGQIIYKGVDLLSLSPKQMKDYRWTDLAVVFQESMNSFSPVHRIRSQFEDIYHVHYPKVKKQEIRKQVLELFDKFNLDEKVYDSYPHELSGGMAQRVSIVLSLILQPKILIMDEATTALDLINEGQILDLIRDLEKNINLTRINISHDISIVHSSCDEVIVMYGGHIFEKGKVNDVFQKPYHPYTKALLDSYPDISRFKEQISPIPGSLADLKKEYKGCIYFDRCPNKKDICSKKEPRVKTDKDRAYYCHNPLGGGSDYFS</sequence>
<evidence type="ECO:0000259" key="10">
    <source>
        <dbReference type="PROSITE" id="PS50893"/>
    </source>
</evidence>
<dbReference type="PANTHER" id="PTHR43297:SF14">
    <property type="entry name" value="ATPASE AAA-TYPE CORE DOMAIN-CONTAINING PROTEIN"/>
    <property type="match status" value="1"/>
</dbReference>
<keyword evidence="12" id="KW-1185">Reference proteome</keyword>
<dbReference type="SMART" id="SM00382">
    <property type="entry name" value="AAA"/>
    <property type="match status" value="1"/>
</dbReference>
<evidence type="ECO:0000256" key="9">
    <source>
        <dbReference type="ARBA" id="ARBA00023136"/>
    </source>
</evidence>
<feature type="domain" description="ABC transporter" evidence="10">
    <location>
        <begin position="4"/>
        <end position="250"/>
    </location>
</feature>
<dbReference type="PROSITE" id="PS00211">
    <property type="entry name" value="ABC_TRANSPORTER_1"/>
    <property type="match status" value="1"/>
</dbReference>
<dbReference type="Gene3D" id="3.40.50.300">
    <property type="entry name" value="P-loop containing nucleotide triphosphate hydrolases"/>
    <property type="match status" value="1"/>
</dbReference>
<dbReference type="EMBL" id="JBGMEI010000003">
    <property type="protein sequence ID" value="MFO3665317.1"/>
    <property type="molecule type" value="Genomic_DNA"/>
</dbReference>
<comment type="similarity">
    <text evidence="2">Belongs to the ABC transporter superfamily.</text>
</comment>
<dbReference type="PROSITE" id="PS50893">
    <property type="entry name" value="ABC_TRANSPORTER_2"/>
    <property type="match status" value="1"/>
</dbReference>
<dbReference type="InterPro" id="IPR003439">
    <property type="entry name" value="ABC_transporter-like_ATP-bd"/>
</dbReference>
<evidence type="ECO:0000256" key="8">
    <source>
        <dbReference type="ARBA" id="ARBA00022967"/>
    </source>
</evidence>
<reference evidence="11 12" key="1">
    <citation type="journal article" date="2025" name="Anaerobe">
        <title>Description of Anaerococcus kampingiae sp. nov., Anaerococcus groningensis sp. nov., Anaerococcus martiniensis sp. nov., and Anaerococcus cruorum sp. nov., isolated from human clinical specimens.</title>
        <authorList>
            <person name="Boiten K.E."/>
            <person name="Meijer J."/>
            <person name="van Wezel E.M."/>
            <person name="Veloo A.C.M."/>
        </authorList>
    </citation>
    <scope>NUCLEOTIDE SEQUENCE [LARGE SCALE GENOMIC DNA]</scope>
    <source>
        <strain evidence="11 12">ENR0831</strain>
    </source>
</reference>
<keyword evidence="7 11" id="KW-0067">ATP-binding</keyword>
<evidence type="ECO:0000256" key="5">
    <source>
        <dbReference type="ARBA" id="ARBA00022519"/>
    </source>
</evidence>
<dbReference type="RefSeq" id="WP_410031026.1">
    <property type="nucleotide sequence ID" value="NZ_JBGMEI010000003.1"/>
</dbReference>
<keyword evidence="5" id="KW-0997">Cell inner membrane</keyword>
<dbReference type="Pfam" id="PF08352">
    <property type="entry name" value="oligo_HPY"/>
    <property type="match status" value="1"/>
</dbReference>
<comment type="caution">
    <text evidence="11">The sequence shown here is derived from an EMBL/GenBank/DDBJ whole genome shotgun (WGS) entry which is preliminary data.</text>
</comment>
<dbReference type="Pfam" id="PF00005">
    <property type="entry name" value="ABC_tran"/>
    <property type="match status" value="1"/>
</dbReference>
<keyword evidence="3" id="KW-0813">Transport</keyword>
<dbReference type="InterPro" id="IPR017871">
    <property type="entry name" value="ABC_transporter-like_CS"/>
</dbReference>
<evidence type="ECO:0000313" key="11">
    <source>
        <dbReference type="EMBL" id="MFO3665317.1"/>
    </source>
</evidence>
<evidence type="ECO:0000313" key="12">
    <source>
        <dbReference type="Proteomes" id="UP001637996"/>
    </source>
</evidence>
<evidence type="ECO:0000256" key="7">
    <source>
        <dbReference type="ARBA" id="ARBA00022840"/>
    </source>
</evidence>
<keyword evidence="6" id="KW-0547">Nucleotide-binding</keyword>
<evidence type="ECO:0000256" key="3">
    <source>
        <dbReference type="ARBA" id="ARBA00022448"/>
    </source>
</evidence>
<dbReference type="CDD" id="cd03257">
    <property type="entry name" value="ABC_NikE_OppD_transporters"/>
    <property type="match status" value="1"/>
</dbReference>
<keyword evidence="9" id="KW-0472">Membrane</keyword>
<evidence type="ECO:0000256" key="2">
    <source>
        <dbReference type="ARBA" id="ARBA00005417"/>
    </source>
</evidence>
<evidence type="ECO:0000256" key="4">
    <source>
        <dbReference type="ARBA" id="ARBA00022475"/>
    </source>
</evidence>